<keyword evidence="6" id="KW-0812">Transmembrane</keyword>
<dbReference type="SUPFAM" id="SSF50494">
    <property type="entry name" value="Trypsin-like serine proteases"/>
    <property type="match status" value="1"/>
</dbReference>
<dbReference type="SUPFAM" id="SSF50156">
    <property type="entry name" value="PDZ domain-like"/>
    <property type="match status" value="1"/>
</dbReference>
<protein>
    <submittedName>
        <fullName evidence="8">Outer membrane stress sensor protease DegS</fullName>
    </submittedName>
</protein>
<dbReference type="InterPro" id="IPR009003">
    <property type="entry name" value="Peptidase_S1_PA"/>
</dbReference>
<reference evidence="8" key="1">
    <citation type="submission" date="2018-06" db="EMBL/GenBank/DDBJ databases">
        <authorList>
            <person name="Zhirakovskaya E."/>
        </authorList>
    </citation>
    <scope>NUCLEOTIDE SEQUENCE</scope>
</reference>
<dbReference type="AlphaFoldDB" id="A0A3B0WPA1"/>
<keyword evidence="2 8" id="KW-0645">Protease</keyword>
<evidence type="ECO:0000256" key="2">
    <source>
        <dbReference type="ARBA" id="ARBA00022670"/>
    </source>
</evidence>
<dbReference type="EMBL" id="UOFD01000073">
    <property type="protein sequence ID" value="VAW54253.1"/>
    <property type="molecule type" value="Genomic_DNA"/>
</dbReference>
<feature type="transmembrane region" description="Helical" evidence="6">
    <location>
        <begin position="7"/>
        <end position="28"/>
    </location>
</feature>
<dbReference type="Gene3D" id="2.40.10.120">
    <property type="match status" value="1"/>
</dbReference>
<dbReference type="InterPro" id="IPR001478">
    <property type="entry name" value="PDZ"/>
</dbReference>
<sequence>MSRQNHTIVYFLAWLIIGVFFGFAALLIRGDINFAINKLDISNNATISANKNTHRGFSDAVMKAAPAVVSIQTIIWSEPDANNQNGEKFTQRFLGRNSPHRPTKQADTSSGSGVIMQNNGYILTNYHVIRQKDEVRVRLSDGRVAKAQLVGSDPDTDVAILKINLKNLPSLKIADIKKLKVGDVVLAIGDPFAIGQTVTQGIISATGRTRVSQNTYENFIQTDAAINPGNSGGALINTKGEIVGINSNIFSSSGNFQGISFAIPIDLALHVAKEIIQYGYVVRGWLGVEGQELTSQILRSVELDSMHGILITDVDQNGPGDLAGIKRGDIITKINQQKILSTNDILNMIAAGRPGDEFIIEGLRKRQSFMTKAVLGQRPVMSR</sequence>
<gene>
    <name evidence="8" type="ORF">MNBD_GAMMA06-1310</name>
</gene>
<dbReference type="FunFam" id="2.40.10.10:FF:000001">
    <property type="entry name" value="Periplasmic serine protease DegS"/>
    <property type="match status" value="1"/>
</dbReference>
<dbReference type="PANTHER" id="PTHR22939:SF129">
    <property type="entry name" value="SERINE PROTEASE HTRA2, MITOCHONDRIAL"/>
    <property type="match status" value="1"/>
</dbReference>
<comment type="similarity">
    <text evidence="1">Belongs to the peptidase S1C family.</text>
</comment>
<name>A0A3B0WPA1_9ZZZZ</name>
<dbReference type="InterPro" id="IPR001940">
    <property type="entry name" value="Peptidase_S1C"/>
</dbReference>
<evidence type="ECO:0000256" key="3">
    <source>
        <dbReference type="ARBA" id="ARBA00022801"/>
    </source>
</evidence>
<keyword evidence="6" id="KW-1133">Transmembrane helix</keyword>
<keyword evidence="4" id="KW-0720">Serine protease</keyword>
<dbReference type="InterPro" id="IPR041489">
    <property type="entry name" value="PDZ_6"/>
</dbReference>
<dbReference type="PANTHER" id="PTHR22939">
    <property type="entry name" value="SERINE PROTEASE FAMILY S1C HTRA-RELATED"/>
    <property type="match status" value="1"/>
</dbReference>
<feature type="region of interest" description="Disordered" evidence="5">
    <location>
        <begin position="92"/>
        <end position="111"/>
    </location>
</feature>
<dbReference type="Gene3D" id="2.30.42.10">
    <property type="match status" value="1"/>
</dbReference>
<dbReference type="GO" id="GO:0004252">
    <property type="term" value="F:serine-type endopeptidase activity"/>
    <property type="evidence" value="ECO:0007669"/>
    <property type="project" value="InterPro"/>
</dbReference>
<evidence type="ECO:0000256" key="4">
    <source>
        <dbReference type="ARBA" id="ARBA00022825"/>
    </source>
</evidence>
<dbReference type="Pfam" id="PF13365">
    <property type="entry name" value="Trypsin_2"/>
    <property type="match status" value="1"/>
</dbReference>
<dbReference type="Pfam" id="PF17820">
    <property type="entry name" value="PDZ_6"/>
    <property type="match status" value="1"/>
</dbReference>
<keyword evidence="6" id="KW-0472">Membrane</keyword>
<evidence type="ECO:0000256" key="5">
    <source>
        <dbReference type="SAM" id="MobiDB-lite"/>
    </source>
</evidence>
<proteinExistence type="inferred from homology"/>
<evidence type="ECO:0000256" key="1">
    <source>
        <dbReference type="ARBA" id="ARBA00010541"/>
    </source>
</evidence>
<dbReference type="SMART" id="SM00228">
    <property type="entry name" value="PDZ"/>
    <property type="match status" value="1"/>
</dbReference>
<dbReference type="GO" id="GO:0006508">
    <property type="term" value="P:proteolysis"/>
    <property type="evidence" value="ECO:0007669"/>
    <property type="project" value="UniProtKB-KW"/>
</dbReference>
<feature type="domain" description="PDZ" evidence="7">
    <location>
        <begin position="275"/>
        <end position="349"/>
    </location>
</feature>
<evidence type="ECO:0000313" key="8">
    <source>
        <dbReference type="EMBL" id="VAW54253.1"/>
    </source>
</evidence>
<dbReference type="PROSITE" id="PS50106">
    <property type="entry name" value="PDZ"/>
    <property type="match status" value="1"/>
</dbReference>
<keyword evidence="3" id="KW-0378">Hydrolase</keyword>
<organism evidence="8">
    <name type="scientific">hydrothermal vent metagenome</name>
    <dbReference type="NCBI Taxonomy" id="652676"/>
    <lineage>
        <taxon>unclassified sequences</taxon>
        <taxon>metagenomes</taxon>
        <taxon>ecological metagenomes</taxon>
    </lineage>
</organism>
<accession>A0A3B0WPA1</accession>
<evidence type="ECO:0000259" key="7">
    <source>
        <dbReference type="PROSITE" id="PS50106"/>
    </source>
</evidence>
<dbReference type="PRINTS" id="PR00834">
    <property type="entry name" value="PROTEASES2C"/>
</dbReference>
<dbReference type="InterPro" id="IPR036034">
    <property type="entry name" value="PDZ_sf"/>
</dbReference>
<evidence type="ECO:0000256" key="6">
    <source>
        <dbReference type="SAM" id="Phobius"/>
    </source>
</evidence>